<dbReference type="EMBL" id="QFOH01000033">
    <property type="protein sequence ID" value="PZP21199.1"/>
    <property type="molecule type" value="Genomic_DNA"/>
</dbReference>
<evidence type="ECO:0000259" key="1">
    <source>
        <dbReference type="PROSITE" id="PS51186"/>
    </source>
</evidence>
<protein>
    <submittedName>
        <fullName evidence="2">GNAT family N-acetyltransferase</fullName>
    </submittedName>
</protein>
<dbReference type="Gene3D" id="3.40.630.30">
    <property type="match status" value="1"/>
</dbReference>
<feature type="domain" description="N-acetyltransferase" evidence="1">
    <location>
        <begin position="1"/>
        <end position="163"/>
    </location>
</feature>
<keyword evidence="2" id="KW-0808">Transferase</keyword>
<dbReference type="Pfam" id="PF13302">
    <property type="entry name" value="Acetyltransf_3"/>
    <property type="match status" value="1"/>
</dbReference>
<dbReference type="AlphaFoldDB" id="A0A2W5EV30"/>
<gene>
    <name evidence="2" type="ORF">DI599_20070</name>
</gene>
<dbReference type="PANTHER" id="PTHR43441">
    <property type="entry name" value="RIBOSOMAL-PROTEIN-SERINE ACETYLTRANSFERASE"/>
    <property type="match status" value="1"/>
</dbReference>
<dbReference type="PANTHER" id="PTHR43441:SF3">
    <property type="entry name" value="ACETYLTRANSFERASE"/>
    <property type="match status" value="1"/>
</dbReference>
<comment type="caution">
    <text evidence="2">The sequence shown here is derived from an EMBL/GenBank/DDBJ whole genome shotgun (WGS) entry which is preliminary data.</text>
</comment>
<reference evidence="2 3" key="1">
    <citation type="submission" date="2017-08" db="EMBL/GenBank/DDBJ databases">
        <title>Infants hospitalized years apart are colonized by the same room-sourced microbial strains.</title>
        <authorList>
            <person name="Brooks B."/>
            <person name="Olm M.R."/>
            <person name="Firek B.A."/>
            <person name="Baker R."/>
            <person name="Thomas B.C."/>
            <person name="Morowitz M.J."/>
            <person name="Banfield J.F."/>
        </authorList>
    </citation>
    <scope>NUCLEOTIDE SEQUENCE [LARGE SCALE GENOMIC DNA]</scope>
    <source>
        <strain evidence="2">S2_009_000_R2_77</strain>
    </source>
</reference>
<sequence length="163" mass="17774">MRCAAPGDARALYDGVLETLAELRAWGSSLPWALAEPSVQASERYCRESQGEFRAGKSLPMLLWLKTTGEFVGCCGLHGLDGRGGRLEIGYWCRRHYQGLGLMSEAVRSMTALALGELGATCVDAIIDTQNRASRRVCEAAGYRLAQDGNEAPGRIRYMASRD</sequence>
<dbReference type="SUPFAM" id="SSF55729">
    <property type="entry name" value="Acyl-CoA N-acyltransferases (Nat)"/>
    <property type="match status" value="1"/>
</dbReference>
<accession>A0A2W5EV30</accession>
<evidence type="ECO:0000313" key="3">
    <source>
        <dbReference type="Proteomes" id="UP000249198"/>
    </source>
</evidence>
<dbReference type="GO" id="GO:1990189">
    <property type="term" value="F:protein N-terminal-serine acetyltransferase activity"/>
    <property type="evidence" value="ECO:0007669"/>
    <property type="project" value="TreeGrafter"/>
</dbReference>
<dbReference type="PROSITE" id="PS51186">
    <property type="entry name" value="GNAT"/>
    <property type="match status" value="1"/>
</dbReference>
<dbReference type="Proteomes" id="UP000249198">
    <property type="component" value="Unassembled WGS sequence"/>
</dbReference>
<dbReference type="InterPro" id="IPR051908">
    <property type="entry name" value="Ribosomal_N-acetyltransferase"/>
</dbReference>
<evidence type="ECO:0000313" key="2">
    <source>
        <dbReference type="EMBL" id="PZP21199.1"/>
    </source>
</evidence>
<dbReference type="InterPro" id="IPR000182">
    <property type="entry name" value="GNAT_dom"/>
</dbReference>
<organism evidence="2 3">
    <name type="scientific">Pseudomonas kuykendallii</name>
    <dbReference type="NCBI Taxonomy" id="1007099"/>
    <lineage>
        <taxon>Bacteria</taxon>
        <taxon>Pseudomonadati</taxon>
        <taxon>Pseudomonadota</taxon>
        <taxon>Gammaproteobacteria</taxon>
        <taxon>Pseudomonadales</taxon>
        <taxon>Pseudomonadaceae</taxon>
        <taxon>Pseudomonas</taxon>
    </lineage>
</organism>
<dbReference type="GO" id="GO:0008999">
    <property type="term" value="F:protein-N-terminal-alanine acetyltransferase activity"/>
    <property type="evidence" value="ECO:0007669"/>
    <property type="project" value="TreeGrafter"/>
</dbReference>
<name>A0A2W5EV30_9PSED</name>
<dbReference type="InterPro" id="IPR016181">
    <property type="entry name" value="Acyl_CoA_acyltransferase"/>
</dbReference>
<proteinExistence type="predicted"/>
<dbReference type="GO" id="GO:0005737">
    <property type="term" value="C:cytoplasm"/>
    <property type="evidence" value="ECO:0007669"/>
    <property type="project" value="TreeGrafter"/>
</dbReference>